<dbReference type="EMBL" id="BAOP01000002">
    <property type="protein sequence ID" value="GAC78171.1"/>
    <property type="molecule type" value="Genomic_DNA"/>
</dbReference>
<evidence type="ECO:0000313" key="2">
    <source>
        <dbReference type="EMBL" id="GAC78171.1"/>
    </source>
</evidence>
<feature type="compositionally biased region" description="Basic and acidic residues" evidence="1">
    <location>
        <begin position="622"/>
        <end position="639"/>
    </location>
</feature>
<feature type="compositionally biased region" description="Gly residues" evidence="1">
    <location>
        <begin position="194"/>
        <end position="206"/>
    </location>
</feature>
<feature type="region of interest" description="Disordered" evidence="1">
    <location>
        <begin position="36"/>
        <end position="55"/>
    </location>
</feature>
<accession>M3T9S5</accession>
<comment type="caution">
    <text evidence="2">The sequence shown here is derived from an EMBL/GenBank/DDBJ whole genome shotgun (WGS) entry which is preliminary data.</text>
</comment>
<dbReference type="Proteomes" id="UP000035009">
    <property type="component" value="Unassembled WGS sequence"/>
</dbReference>
<feature type="region of interest" description="Disordered" evidence="1">
    <location>
        <begin position="620"/>
        <end position="639"/>
    </location>
</feature>
<gene>
    <name evidence="2" type="ORF">GM1_002_01490</name>
</gene>
<proteinExistence type="predicted"/>
<feature type="region of interest" description="Disordered" evidence="1">
    <location>
        <begin position="184"/>
        <end position="254"/>
    </location>
</feature>
<sequence length="703" mass="76827">MSFDEDGDGRIVGDVARGLPVADSAAERGEQGVVDTGVERFGNGGEQRLGDSRRHRVDLRRGGRDTVACTVERSPEVGGLLGRAVQPEVQLSVMAVGAVDEGRRPGPRGCGLRAQIDRAAVGLLRACGDEVFDDRAPRDGVHAEVMDHDDQAARAGGVRDERGADEPTGLRVEVGARLCERRGERVTERRSADGGVGGMGGDGGGRIESASGLEHPVAERVGVQRRRQHRVCGDDGVQQDGDLVDGDARRSPQHHRLREVREVGCGVGVFDHPRGADRQRKESTAAAERLVEGFESGAVGDCLGHRPDCAEFEDLPGRQVQPGRTGAGCELDRHDRVAAECEETLGDADPVEPQQTRDDRRERPLRVADRFDVSLLHAREVGRGQCLAVHLARRAQRHLVDDHPQRRLHVRHQFLCGVRLERWSVGVACDVRDEDVTAGGSGGDGDRRVQHARCCGEDRLDLTRLDALTTQFHLEVVAAEVFDLAVRVPHRLVAGAVQALTRFAERIGDEPLGRQFGTSCISARHVIATEIQLALHTDGNRLETGIEDVAGGVPRGHTDRHRRLALADVRDRRIDRGLSRPVLVEQLQVRPVREDCFGSGGAEGLATGVHVANTRHPVARTELSDHRREHRRDEDDRGDPVIDDVLLQCPWVAVLAGLHHDHPTAVEGQAEELEDGRVEGVVEDLQVHVRVLERIEVLVERQL</sequence>
<dbReference type="AlphaFoldDB" id="M3T9S5"/>
<name>M3T9S5_GORML</name>
<evidence type="ECO:0000256" key="1">
    <source>
        <dbReference type="SAM" id="MobiDB-lite"/>
    </source>
</evidence>
<dbReference type="AntiFam" id="ANF00178">
    <property type="entry name" value="Shadow ORF (opposite dhbF)"/>
</dbReference>
<protein>
    <submittedName>
        <fullName evidence="2">Uncharacterized protein</fullName>
    </submittedName>
</protein>
<reference evidence="2 3" key="1">
    <citation type="submission" date="2013-02" db="EMBL/GenBank/DDBJ databases">
        <title>Whole genome shotgun sequence of Gordonia malaquae NBRC 108250.</title>
        <authorList>
            <person name="Yoshida I."/>
            <person name="Hosoyama A."/>
            <person name="Tsuchikane K."/>
            <person name="Ando Y."/>
            <person name="Baba S."/>
            <person name="Ohji S."/>
            <person name="Hamada M."/>
            <person name="Tamura T."/>
            <person name="Yamazoe A."/>
            <person name="Yamazaki S."/>
            <person name="Fujita N."/>
        </authorList>
    </citation>
    <scope>NUCLEOTIDE SEQUENCE [LARGE SCALE GENOMIC DNA]</scope>
    <source>
        <strain evidence="2 3">NBRC 108250</strain>
    </source>
</reference>
<dbReference type="eggNOG" id="ENOG5030H11">
    <property type="taxonomic scope" value="Bacteria"/>
</dbReference>
<organism evidence="2 3">
    <name type="scientific">Gordonia malaquae NBRC 108250</name>
    <dbReference type="NCBI Taxonomy" id="1223542"/>
    <lineage>
        <taxon>Bacteria</taxon>
        <taxon>Bacillati</taxon>
        <taxon>Actinomycetota</taxon>
        <taxon>Actinomycetes</taxon>
        <taxon>Mycobacteriales</taxon>
        <taxon>Gordoniaceae</taxon>
        <taxon>Gordonia</taxon>
    </lineage>
</organism>
<keyword evidence="3" id="KW-1185">Reference proteome</keyword>
<evidence type="ECO:0000313" key="3">
    <source>
        <dbReference type="Proteomes" id="UP000035009"/>
    </source>
</evidence>